<accession>A0AB39UTS4</accession>
<evidence type="ECO:0000313" key="1">
    <source>
        <dbReference type="EMBL" id="XDT71361.1"/>
    </source>
</evidence>
<dbReference type="SUPFAM" id="SSF53807">
    <property type="entry name" value="Helical backbone' metal receptor"/>
    <property type="match status" value="1"/>
</dbReference>
<organism evidence="1">
    <name type="scientific">Thermohahella caldifontis</name>
    <dbReference type="NCBI Taxonomy" id="3142973"/>
    <lineage>
        <taxon>Bacteria</taxon>
        <taxon>Pseudomonadati</taxon>
        <taxon>Pseudomonadota</taxon>
        <taxon>Gammaproteobacteria</taxon>
        <taxon>Oceanospirillales</taxon>
        <taxon>Hahellaceae</taxon>
        <taxon>Thermohahella</taxon>
    </lineage>
</organism>
<gene>
    <name evidence="1" type="ORF">AAIA72_11160</name>
</gene>
<dbReference type="AlphaFoldDB" id="A0AB39UTS4"/>
<dbReference type="Gene3D" id="3.40.50.1980">
    <property type="entry name" value="Nitrogenase molybdenum iron protein domain"/>
    <property type="match status" value="1"/>
</dbReference>
<dbReference type="KEGG" id="tcd:AAIA72_11160"/>
<dbReference type="EMBL" id="CP154858">
    <property type="protein sequence ID" value="XDT71361.1"/>
    <property type="molecule type" value="Genomic_DNA"/>
</dbReference>
<evidence type="ECO:0008006" key="2">
    <source>
        <dbReference type="Google" id="ProtNLM"/>
    </source>
</evidence>
<sequence>MRGLILTGILWCLAWPAAGQRLASVNWCADRLLARMAPEQVVSVTWLMETMPGSGADRARLQPEVHINHGTLEELLAIRPDVVVTGPWGTPALSQWLPRWGIAVWPLADPKTPDDMVALWQSWGERLRGHPPAWLPAWEARRAALTARARALARQAPVRVLWVTPGGWLETGGLVSAWLADLGWEDAALTVYGPGWHKLDLEAAARMEVSLRVSAENAWPRPALATAWLEHPVLKRAGQVPYVRLPAGTTGCPLPEWLDALERLIDVVEKQRG</sequence>
<name>A0AB39UTS4_9GAMM</name>
<proteinExistence type="predicted"/>
<dbReference type="RefSeq" id="WP_369600396.1">
    <property type="nucleotide sequence ID" value="NZ_CP154858.1"/>
</dbReference>
<reference evidence="1" key="1">
    <citation type="submission" date="2024-05" db="EMBL/GenBank/DDBJ databases">
        <title>Genome sequencing of novel strain.</title>
        <authorList>
            <person name="Ganbat D."/>
            <person name="Ganbat S."/>
            <person name="Lee S.-J."/>
        </authorList>
    </citation>
    <scope>NUCLEOTIDE SEQUENCE</scope>
    <source>
        <strain evidence="1">SMD15-11</strain>
    </source>
</reference>
<protein>
    <recommendedName>
        <fullName evidence="2">ABC transporter substrate-binding protein</fullName>
    </recommendedName>
</protein>